<evidence type="ECO:0000313" key="4">
    <source>
        <dbReference type="EMBL" id="GLB37652.1"/>
    </source>
</evidence>
<organism evidence="4 5">
    <name type="scientific">Lyophyllum shimeji</name>
    <name type="common">Hon-shimeji</name>
    <name type="synonym">Tricholoma shimeji</name>
    <dbReference type="NCBI Taxonomy" id="47721"/>
    <lineage>
        <taxon>Eukaryota</taxon>
        <taxon>Fungi</taxon>
        <taxon>Dikarya</taxon>
        <taxon>Basidiomycota</taxon>
        <taxon>Agaricomycotina</taxon>
        <taxon>Agaricomycetes</taxon>
        <taxon>Agaricomycetidae</taxon>
        <taxon>Agaricales</taxon>
        <taxon>Tricholomatineae</taxon>
        <taxon>Lyophyllaceae</taxon>
        <taxon>Lyophyllum</taxon>
    </lineage>
</organism>
<dbReference type="Pfam" id="PF09830">
    <property type="entry name" value="ATP_transf"/>
    <property type="match status" value="1"/>
</dbReference>
<dbReference type="EMBL" id="BRPK01000004">
    <property type="protein sequence ID" value="GLB37652.1"/>
    <property type="molecule type" value="Genomic_DNA"/>
</dbReference>
<protein>
    <submittedName>
        <fullName evidence="4">ATP adenylyltransferase</fullName>
    </submittedName>
</protein>
<comment type="caution">
    <text evidence="4">The sequence shown here is derived from an EMBL/GenBank/DDBJ whole genome shotgun (WGS) entry which is preliminary data.</text>
</comment>
<proteinExistence type="predicted"/>
<dbReference type="SUPFAM" id="SSF54197">
    <property type="entry name" value="HIT-like"/>
    <property type="match status" value="1"/>
</dbReference>
<evidence type="ECO:0000313" key="5">
    <source>
        <dbReference type="Proteomes" id="UP001063166"/>
    </source>
</evidence>
<evidence type="ECO:0000259" key="2">
    <source>
        <dbReference type="Pfam" id="PF09830"/>
    </source>
</evidence>
<gene>
    <name evidence="4" type="primary">APA2</name>
    <name evidence="4" type="ORF">LshimejAT787_0407030</name>
</gene>
<dbReference type="AlphaFoldDB" id="A0A9P3PLT9"/>
<sequence>MAHSDIICCISKRFEQARESGNLLFFPSTVTKLPALGVEFQIRLCPALQKKPPIPPPDLGAIEADAGIKSDRAEQREKERHDPFCPYDPHLHLGDLQDQDGAEYVVLFNKFSVVPNHFLLVTKEFQLQSSPLMPSDLVQAYSILIAGQKAGQRYFGFYNCGEQSGASQPHKHLQFIPIEDDGPPTERLARSAHLEMADKPFSLPQLPYAHHIFRFPSNLPSSPPAKIEHTLSTAFLNLLDLVFSTIRHATEYPPGKPSYNVILTIDHMHLIPRRTHEYTFPETGETLSVNALGYAGLLLVKSEEQLKAVQSAGVGNILEAVGLTSVHEIQLGEATTEVE</sequence>
<dbReference type="InterPro" id="IPR019200">
    <property type="entry name" value="ATP_adenylylTrfase_C"/>
</dbReference>
<keyword evidence="4" id="KW-0548">Nucleotidyltransferase</keyword>
<dbReference type="InterPro" id="IPR009163">
    <property type="entry name" value="Ap4A_phos1/2"/>
</dbReference>
<dbReference type="GO" id="GO:0009117">
    <property type="term" value="P:nucleotide metabolic process"/>
    <property type="evidence" value="ECO:0007669"/>
    <property type="project" value="InterPro"/>
</dbReference>
<dbReference type="PIRSF" id="PIRSF000846">
    <property type="entry name" value="ATP_adenylyltr"/>
    <property type="match status" value="1"/>
</dbReference>
<reference evidence="4" key="1">
    <citation type="submission" date="2022-07" db="EMBL/GenBank/DDBJ databases">
        <title>The genome of Lyophyllum shimeji provides insight into the initial evolution of ectomycorrhizal fungal genome.</title>
        <authorList>
            <person name="Kobayashi Y."/>
            <person name="Shibata T."/>
            <person name="Hirakawa H."/>
            <person name="Shigenobu S."/>
            <person name="Nishiyama T."/>
            <person name="Yamada A."/>
            <person name="Hasebe M."/>
            <person name="Kawaguchi M."/>
        </authorList>
    </citation>
    <scope>NUCLEOTIDE SEQUENCE</scope>
    <source>
        <strain evidence="4">AT787</strain>
    </source>
</reference>
<feature type="active site" description="Nucleophile" evidence="1">
    <location>
        <position position="172"/>
    </location>
</feature>
<feature type="domain" description="Ap4A phosphorylase 1/2 N-terminal" evidence="3">
    <location>
        <begin position="8"/>
        <end position="179"/>
    </location>
</feature>
<accession>A0A9P3PLT9</accession>
<dbReference type="PANTHER" id="PTHR38420:SF1">
    <property type="entry name" value="PUTATIVE (AFU_ORTHOLOGUE AFUA_5G14690)-RELATED"/>
    <property type="match status" value="1"/>
</dbReference>
<dbReference type="InterPro" id="IPR036265">
    <property type="entry name" value="HIT-like_sf"/>
</dbReference>
<dbReference type="InterPro" id="IPR043171">
    <property type="entry name" value="Ap4A_phos1/2-like"/>
</dbReference>
<dbReference type="OrthoDB" id="10267950at2759"/>
<dbReference type="Proteomes" id="UP001063166">
    <property type="component" value="Unassembled WGS sequence"/>
</dbReference>
<name>A0A9P3PLT9_LYOSH</name>
<dbReference type="PANTHER" id="PTHR38420">
    <property type="entry name" value="AP-4-A PHOSPHORYLASE II"/>
    <property type="match status" value="1"/>
</dbReference>
<keyword evidence="5" id="KW-1185">Reference proteome</keyword>
<evidence type="ECO:0000259" key="3">
    <source>
        <dbReference type="Pfam" id="PF19327"/>
    </source>
</evidence>
<keyword evidence="4" id="KW-0808">Transferase</keyword>
<dbReference type="GO" id="GO:0003877">
    <property type="term" value="F:ATP:ADP adenylyltransferase activity"/>
    <property type="evidence" value="ECO:0007669"/>
    <property type="project" value="InterPro"/>
</dbReference>
<evidence type="ECO:0000256" key="1">
    <source>
        <dbReference type="PIRSR" id="PIRSR000846-1"/>
    </source>
</evidence>
<dbReference type="Gene3D" id="3.30.428.70">
    <property type="match status" value="1"/>
</dbReference>
<dbReference type="GO" id="GO:0005524">
    <property type="term" value="F:ATP binding"/>
    <property type="evidence" value="ECO:0007669"/>
    <property type="project" value="InterPro"/>
</dbReference>
<feature type="domain" description="ATP adenylyltransferase C-terminal" evidence="2">
    <location>
        <begin position="204"/>
        <end position="323"/>
    </location>
</feature>
<dbReference type="InterPro" id="IPR045759">
    <property type="entry name" value="Ap4A_phos1/2_N"/>
</dbReference>
<dbReference type="Pfam" id="PF19327">
    <property type="entry name" value="Ap4A_phos_N"/>
    <property type="match status" value="1"/>
</dbReference>